<gene>
    <name evidence="2" type="ORF">FGL98_11030</name>
</gene>
<organism evidence="2 3">
    <name type="scientific">Leekyejoonella antrihumi</name>
    <dbReference type="NCBI Taxonomy" id="1660198"/>
    <lineage>
        <taxon>Bacteria</taxon>
        <taxon>Bacillati</taxon>
        <taxon>Actinomycetota</taxon>
        <taxon>Actinomycetes</taxon>
        <taxon>Micrococcales</taxon>
        <taxon>Dermacoccaceae</taxon>
        <taxon>Leekyejoonella</taxon>
    </lineage>
</organism>
<dbReference type="Proteomes" id="UP000320244">
    <property type="component" value="Unassembled WGS sequence"/>
</dbReference>
<evidence type="ECO:0000313" key="2">
    <source>
        <dbReference type="EMBL" id="TWP36222.1"/>
    </source>
</evidence>
<name>A0A563E208_9MICO</name>
<accession>A0A563E208</accession>
<proteinExistence type="predicted"/>
<reference evidence="2 3" key="1">
    <citation type="submission" date="2019-05" db="EMBL/GenBank/DDBJ databases">
        <authorList>
            <person name="Lee S.D."/>
        </authorList>
    </citation>
    <scope>NUCLEOTIDE SEQUENCE [LARGE SCALE GENOMIC DNA]</scope>
    <source>
        <strain evidence="2 3">C5-26</strain>
    </source>
</reference>
<sequence length="249" mass="26762">MNDQHVSAALQVRPILHTAHTDAYLTILRAAGMQVLSRSDGWTLLQGGSGRLALHRLYDGVFEGQTALGFEVADLEAYAVQARGRAPSGLRVEVGDADHGRAVRVTGRDGLEFTIDQAEQPDVPVTADPAVVVHQLWVSTDVARTAEDLVALGCRKRLTETNGRTIDVDADLGRVLVHVADNGVVAADSALDYDGDLEQVHVALLNAGVRHDVIDESHGRTLKVPKPGTDGDPMWITHEDEDPAGSIRH</sequence>
<comment type="caution">
    <text evidence="2">The sequence shown here is derived from an EMBL/GenBank/DDBJ whole genome shotgun (WGS) entry which is preliminary data.</text>
</comment>
<evidence type="ECO:0000256" key="1">
    <source>
        <dbReference type="SAM" id="MobiDB-lite"/>
    </source>
</evidence>
<keyword evidence="3" id="KW-1185">Reference proteome</keyword>
<reference evidence="2 3" key="2">
    <citation type="submission" date="2019-08" db="EMBL/GenBank/DDBJ databases">
        <title>Jejuicoccus antrihumi gen. nov., sp. nov., a new member of the family Dermacoccaceae isolated from a cave.</title>
        <authorList>
            <person name="Schumann P."/>
            <person name="Kim I.S."/>
        </authorList>
    </citation>
    <scope>NUCLEOTIDE SEQUENCE [LARGE SCALE GENOMIC DNA]</scope>
    <source>
        <strain evidence="2 3">C5-26</strain>
    </source>
</reference>
<feature type="region of interest" description="Disordered" evidence="1">
    <location>
        <begin position="220"/>
        <end position="249"/>
    </location>
</feature>
<dbReference type="RefSeq" id="WP_146316817.1">
    <property type="nucleotide sequence ID" value="NZ_VCQV01000013.1"/>
</dbReference>
<dbReference type="OrthoDB" id="3296095at2"/>
<dbReference type="SUPFAM" id="SSF54593">
    <property type="entry name" value="Glyoxalase/Bleomycin resistance protein/Dihydroxybiphenyl dioxygenase"/>
    <property type="match status" value="1"/>
</dbReference>
<dbReference type="EMBL" id="VCQV01000013">
    <property type="protein sequence ID" value="TWP36222.1"/>
    <property type="molecule type" value="Genomic_DNA"/>
</dbReference>
<dbReference type="InterPro" id="IPR029068">
    <property type="entry name" value="Glyas_Bleomycin-R_OHBP_Dase"/>
</dbReference>
<evidence type="ECO:0000313" key="3">
    <source>
        <dbReference type="Proteomes" id="UP000320244"/>
    </source>
</evidence>
<protein>
    <submittedName>
        <fullName evidence="2">Uncharacterized protein</fullName>
    </submittedName>
</protein>
<dbReference type="AlphaFoldDB" id="A0A563E208"/>